<keyword evidence="5 6" id="KW-0472">Membrane</keyword>
<dbReference type="InterPro" id="IPR003838">
    <property type="entry name" value="ABC3_permease_C"/>
</dbReference>
<comment type="subcellular location">
    <subcellularLocation>
        <location evidence="1">Cell membrane</location>
        <topology evidence="1">Multi-pass membrane protein</topology>
    </subcellularLocation>
</comment>
<feature type="transmembrane region" description="Helical" evidence="6">
    <location>
        <begin position="219"/>
        <end position="242"/>
    </location>
</feature>
<feature type="transmembrane region" description="Helical" evidence="6">
    <location>
        <begin position="317"/>
        <end position="342"/>
    </location>
</feature>
<sequence length="793" mass="82859">MTGAVFHALLSHWRRAPLQLFTLIAGLALATGLWSGVQAINAEARASYDAAAATLGEGRFARIEAATGGEVTQAQYVALRRAGWLVSPVVQGRLGGVRLVGIDPLTAPGGIGPAAEEADISAFLGGAGQIFGRAEVLAALPETGAEPVLAPDVAPGTALTDISLALRLLKRDSIDALLVAPEQPIGRPELAEIAPDLVLRPPQPGSEVGRLTDSFHLNLTAFGLLCFAVGIFIVHGAVGLAFEQRRPVIRTLRALGVPLRRLVALMLLELLAFALVAGVIGVGLGWLLAARLLPDVAATLRGLYGADVAGGLALRPAWWLSGLGIAVLGTGLAAGAALWRIATMPLLAAGGRRAWAMAEARMARGQGAAALALLLLAAGLAVWGEGLVAGFALLGAGLIGAALALPLLLGAALGLAARLAHGPLMQWFWADTRQQLPGLSLALMALMLAMAANIGVSTMVGSFRATFAEFLDQRLAPELYVETADDAQARAVEALLAPRIRAVLPLASVEIEVEGIPTELNLARPDPTYPENWRLLRATERPWERLAAGEGVLVSEQLARRAGLSLGDPVRLGPETALPVLGIHGDYGNPLGQVIVTEALFAQLQPEIVPRRFGLRLDPAEVPEIRAALTGMGLPEGAITDQAAVKRFSMQVFERTFAVTAALNVLTLAVAGFAMLMSLLTLAALRLPQLAPVWALGLTRRRLAALEMGRAVLLAALTAVVALPVGLALAWVLLAVVNVAAFGWRLPMTAFPWDYARLGLFALLAAGLAALWPAIRLARTPPAALLGVFAHER</sequence>
<evidence type="ECO:0000256" key="4">
    <source>
        <dbReference type="ARBA" id="ARBA00022989"/>
    </source>
</evidence>
<feature type="transmembrane region" description="Helical" evidence="6">
    <location>
        <begin position="363"/>
        <end position="383"/>
    </location>
</feature>
<keyword evidence="10" id="KW-1185">Reference proteome</keyword>
<feature type="transmembrane region" description="Helical" evidence="6">
    <location>
        <begin position="436"/>
        <end position="456"/>
    </location>
</feature>
<organism evidence="9 10">
    <name type="scientific">Limimaricola variabilis</name>
    <dbReference type="NCBI Taxonomy" id="1492771"/>
    <lineage>
        <taxon>Bacteria</taxon>
        <taxon>Pseudomonadati</taxon>
        <taxon>Pseudomonadota</taxon>
        <taxon>Alphaproteobacteria</taxon>
        <taxon>Rhodobacterales</taxon>
        <taxon>Paracoccaceae</taxon>
        <taxon>Limimaricola</taxon>
    </lineage>
</organism>
<feature type="domain" description="ABC3 transporter permease C-terminal" evidence="7">
    <location>
        <begin position="221"/>
        <end position="345"/>
    </location>
</feature>
<feature type="transmembrane region" description="Helical" evidence="6">
    <location>
        <begin position="711"/>
        <end position="744"/>
    </location>
</feature>
<evidence type="ECO:0000313" key="9">
    <source>
        <dbReference type="EMBL" id="MBB3711234.1"/>
    </source>
</evidence>
<evidence type="ECO:0000256" key="6">
    <source>
        <dbReference type="SAM" id="Phobius"/>
    </source>
</evidence>
<keyword evidence="4 6" id="KW-1133">Transmembrane helix</keyword>
<dbReference type="Pfam" id="PF12704">
    <property type="entry name" value="MacB_PCD"/>
    <property type="match status" value="1"/>
</dbReference>
<keyword evidence="2" id="KW-1003">Cell membrane</keyword>
<dbReference type="Proteomes" id="UP000576152">
    <property type="component" value="Unassembled WGS sequence"/>
</dbReference>
<evidence type="ECO:0000256" key="2">
    <source>
        <dbReference type="ARBA" id="ARBA00022475"/>
    </source>
</evidence>
<proteinExistence type="predicted"/>
<dbReference type="PANTHER" id="PTHR30287:SF2">
    <property type="entry name" value="BLL1001 PROTEIN"/>
    <property type="match status" value="1"/>
</dbReference>
<dbReference type="EMBL" id="JACIBX010000002">
    <property type="protein sequence ID" value="MBB3711234.1"/>
    <property type="molecule type" value="Genomic_DNA"/>
</dbReference>
<reference evidence="9 10" key="1">
    <citation type="submission" date="2020-08" db="EMBL/GenBank/DDBJ databases">
        <title>Genomic Encyclopedia of Type Strains, Phase III (KMG-III): the genomes of soil and plant-associated and newly described type strains.</title>
        <authorList>
            <person name="Whitman W."/>
        </authorList>
    </citation>
    <scope>NUCLEOTIDE SEQUENCE [LARGE SCALE GENOMIC DNA]</scope>
    <source>
        <strain evidence="9 10">CECT 8572</strain>
    </source>
</reference>
<dbReference type="RefSeq" id="WP_183470103.1">
    <property type="nucleotide sequence ID" value="NZ_JACIBX010000002.1"/>
</dbReference>
<evidence type="ECO:0000256" key="1">
    <source>
        <dbReference type="ARBA" id="ARBA00004651"/>
    </source>
</evidence>
<evidence type="ECO:0000259" key="7">
    <source>
        <dbReference type="Pfam" id="PF02687"/>
    </source>
</evidence>
<dbReference type="InterPro" id="IPR038766">
    <property type="entry name" value="Membrane_comp_ABC_pdt"/>
</dbReference>
<feature type="transmembrane region" description="Helical" evidence="6">
    <location>
        <begin position="389"/>
        <end position="415"/>
    </location>
</feature>
<comment type="caution">
    <text evidence="9">The sequence shown here is derived from an EMBL/GenBank/DDBJ whole genome shotgun (WGS) entry which is preliminary data.</text>
</comment>
<accession>A0ABR6HKZ8</accession>
<feature type="transmembrane region" description="Helical" evidence="6">
    <location>
        <begin position="262"/>
        <end position="289"/>
    </location>
</feature>
<feature type="domain" description="ABC3 transporter permease C-terminal" evidence="7">
    <location>
        <begin position="663"/>
        <end position="782"/>
    </location>
</feature>
<feature type="transmembrane region" description="Helical" evidence="6">
    <location>
        <begin position="756"/>
        <end position="775"/>
    </location>
</feature>
<feature type="transmembrane region" description="Helical" evidence="6">
    <location>
        <begin position="657"/>
        <end position="685"/>
    </location>
</feature>
<keyword evidence="3 6" id="KW-0812">Transmembrane</keyword>
<dbReference type="InterPro" id="IPR025857">
    <property type="entry name" value="MacB_PCD"/>
</dbReference>
<evidence type="ECO:0000256" key="3">
    <source>
        <dbReference type="ARBA" id="ARBA00022692"/>
    </source>
</evidence>
<name>A0ABR6HKZ8_9RHOB</name>
<dbReference type="Pfam" id="PF02687">
    <property type="entry name" value="FtsX"/>
    <property type="match status" value="2"/>
</dbReference>
<protein>
    <submittedName>
        <fullName evidence="9">ABC transport system permease protein</fullName>
    </submittedName>
</protein>
<evidence type="ECO:0000259" key="8">
    <source>
        <dbReference type="Pfam" id="PF12704"/>
    </source>
</evidence>
<dbReference type="PANTHER" id="PTHR30287">
    <property type="entry name" value="MEMBRANE COMPONENT OF PREDICTED ABC SUPERFAMILY METABOLITE UPTAKE TRANSPORTER"/>
    <property type="match status" value="1"/>
</dbReference>
<evidence type="ECO:0000313" key="10">
    <source>
        <dbReference type="Proteomes" id="UP000576152"/>
    </source>
</evidence>
<evidence type="ECO:0000256" key="5">
    <source>
        <dbReference type="ARBA" id="ARBA00023136"/>
    </source>
</evidence>
<gene>
    <name evidence="9" type="ORF">FHS00_000796</name>
</gene>
<feature type="domain" description="MacB-like periplasmic core" evidence="8">
    <location>
        <begin position="441"/>
        <end position="627"/>
    </location>
</feature>